<evidence type="ECO:0000313" key="2">
    <source>
        <dbReference type="Proteomes" id="UP000716291"/>
    </source>
</evidence>
<reference evidence="1" key="1">
    <citation type="journal article" date="2020" name="Microb. Genom.">
        <title>Genetic diversity of clinical and environmental Mucorales isolates obtained from an investigation of mucormycosis cases among solid organ transplant recipients.</title>
        <authorList>
            <person name="Nguyen M.H."/>
            <person name="Kaul D."/>
            <person name="Muto C."/>
            <person name="Cheng S.J."/>
            <person name="Richter R.A."/>
            <person name="Bruno V.M."/>
            <person name="Liu G."/>
            <person name="Beyhan S."/>
            <person name="Sundermann A.J."/>
            <person name="Mounaud S."/>
            <person name="Pasculle A.W."/>
            <person name="Nierman W.C."/>
            <person name="Driscoll E."/>
            <person name="Cumbie R."/>
            <person name="Clancy C.J."/>
            <person name="Dupont C.L."/>
        </authorList>
    </citation>
    <scope>NUCLEOTIDE SEQUENCE</scope>
    <source>
        <strain evidence="1">GL11</strain>
    </source>
</reference>
<gene>
    <name evidence="1" type="ORF">G6F64_005933</name>
</gene>
<comment type="caution">
    <text evidence="1">The sequence shown here is derived from an EMBL/GenBank/DDBJ whole genome shotgun (WGS) entry which is preliminary data.</text>
</comment>
<accession>A0A9P6X9N4</accession>
<dbReference type="OrthoDB" id="2230304at2759"/>
<dbReference type="EMBL" id="JAANQT010000758">
    <property type="protein sequence ID" value="KAG1308592.1"/>
    <property type="molecule type" value="Genomic_DNA"/>
</dbReference>
<proteinExistence type="predicted"/>
<dbReference type="Proteomes" id="UP000716291">
    <property type="component" value="Unassembled WGS sequence"/>
</dbReference>
<sequence>MIPTSSSEADSSPPNNNSIINNSIFYMGNKNTVNHVINNNGKRVANQDDPFNQPGVENSEFFNKILKTHHEEGNPPNNETEVEEVKNDVLDVEDDSIFQEEIAYENGESEELLAIADSVKLWKATEEYQPLIHKQDLLHYNIIDTSLDDIPQLTNNRLEFIKSLKTAAYQTPHPIAAPRSKLCQLLYLFRPSIILQ</sequence>
<organism evidence="1 2">
    <name type="scientific">Rhizopus oryzae</name>
    <name type="common">Mucormycosis agent</name>
    <name type="synonym">Rhizopus arrhizus var. delemar</name>
    <dbReference type="NCBI Taxonomy" id="64495"/>
    <lineage>
        <taxon>Eukaryota</taxon>
        <taxon>Fungi</taxon>
        <taxon>Fungi incertae sedis</taxon>
        <taxon>Mucoromycota</taxon>
        <taxon>Mucoromycotina</taxon>
        <taxon>Mucoromycetes</taxon>
        <taxon>Mucorales</taxon>
        <taxon>Mucorineae</taxon>
        <taxon>Rhizopodaceae</taxon>
        <taxon>Rhizopus</taxon>
    </lineage>
</organism>
<name>A0A9P6X9N4_RHIOR</name>
<dbReference type="AlphaFoldDB" id="A0A9P6X9N4"/>
<evidence type="ECO:0000313" key="1">
    <source>
        <dbReference type="EMBL" id="KAG1308592.1"/>
    </source>
</evidence>
<keyword evidence="2" id="KW-1185">Reference proteome</keyword>
<protein>
    <submittedName>
        <fullName evidence="1">Uncharacterized protein</fullName>
    </submittedName>
</protein>